<keyword evidence="1" id="KW-1133">Transmembrane helix</keyword>
<feature type="domain" description="HTH LytTR-type" evidence="2">
    <location>
        <begin position="209"/>
        <end position="298"/>
    </location>
</feature>
<feature type="transmembrane region" description="Helical" evidence="1">
    <location>
        <begin position="151"/>
        <end position="170"/>
    </location>
</feature>
<evidence type="ECO:0000313" key="4">
    <source>
        <dbReference type="Proteomes" id="UP000428803"/>
    </source>
</evidence>
<feature type="transmembrane region" description="Helical" evidence="1">
    <location>
        <begin position="52"/>
        <end position="69"/>
    </location>
</feature>
<gene>
    <name evidence="3" type="ORF">EUU25_04670</name>
</gene>
<organism evidence="3 4">
    <name type="scientific">Sphingorhabdus lacus</name>
    <dbReference type="NCBI Taxonomy" id="392610"/>
    <lineage>
        <taxon>Bacteria</taxon>
        <taxon>Pseudomonadati</taxon>
        <taxon>Pseudomonadota</taxon>
        <taxon>Alphaproteobacteria</taxon>
        <taxon>Sphingomonadales</taxon>
        <taxon>Sphingomonadaceae</taxon>
        <taxon>Sphingorhabdus</taxon>
    </lineage>
</organism>
<dbReference type="InterPro" id="IPR007492">
    <property type="entry name" value="LytTR_DNA-bd_dom"/>
</dbReference>
<dbReference type="OrthoDB" id="7028951at2"/>
<dbReference type="AlphaFoldDB" id="A0A6I6L3F4"/>
<dbReference type="SMART" id="SM00850">
    <property type="entry name" value="LytTR"/>
    <property type="match status" value="1"/>
</dbReference>
<evidence type="ECO:0000256" key="1">
    <source>
        <dbReference type="SAM" id="Phobius"/>
    </source>
</evidence>
<dbReference type="RefSeq" id="WP_158898736.1">
    <property type="nucleotide sequence ID" value="NZ_CP035733.1"/>
</dbReference>
<dbReference type="PROSITE" id="PS50930">
    <property type="entry name" value="HTH_LYTTR"/>
    <property type="match status" value="1"/>
</dbReference>
<protein>
    <submittedName>
        <fullName evidence="3">LytTR family transcriptional regulator</fullName>
    </submittedName>
</protein>
<keyword evidence="4" id="KW-1185">Reference proteome</keyword>
<reference evidence="4" key="1">
    <citation type="submission" date="2019-01" db="EMBL/GenBank/DDBJ databases">
        <title>Sphingorhabdus lacus sp.nov., isolated from an oligotrophic freshwater lake.</title>
        <authorList>
            <person name="Park M."/>
        </authorList>
    </citation>
    <scope>NUCLEOTIDE SEQUENCE [LARGE SCALE GENOMIC DNA]</scope>
    <source>
        <strain evidence="4">IMCC1753</strain>
    </source>
</reference>
<dbReference type="KEGG" id="slaa:EUU25_04670"/>
<feature type="transmembrane region" description="Helical" evidence="1">
    <location>
        <begin position="118"/>
        <end position="139"/>
    </location>
</feature>
<feature type="transmembrane region" description="Helical" evidence="1">
    <location>
        <begin position="81"/>
        <end position="98"/>
    </location>
</feature>
<dbReference type="EMBL" id="CP035733">
    <property type="protein sequence ID" value="QGY79969.1"/>
    <property type="molecule type" value="Genomic_DNA"/>
</dbReference>
<keyword evidence="1" id="KW-0812">Transmembrane</keyword>
<evidence type="ECO:0000259" key="2">
    <source>
        <dbReference type="PROSITE" id="PS50930"/>
    </source>
</evidence>
<dbReference type="Gene3D" id="2.40.50.1020">
    <property type="entry name" value="LytTr DNA-binding domain"/>
    <property type="match status" value="1"/>
</dbReference>
<keyword evidence="1" id="KW-0472">Membrane</keyword>
<name>A0A6I6L3F4_9SPHN</name>
<dbReference type="Pfam" id="PF04397">
    <property type="entry name" value="LytTR"/>
    <property type="match status" value="1"/>
</dbReference>
<dbReference type="GO" id="GO:0003677">
    <property type="term" value="F:DNA binding"/>
    <property type="evidence" value="ECO:0007669"/>
    <property type="project" value="InterPro"/>
</dbReference>
<evidence type="ECO:0000313" key="3">
    <source>
        <dbReference type="EMBL" id="QGY79969.1"/>
    </source>
</evidence>
<dbReference type="Proteomes" id="UP000428803">
    <property type="component" value="Chromosome"/>
</dbReference>
<accession>A0A6I6L3F4</accession>
<proteinExistence type="predicted"/>
<sequence>MTKTWRTVDIVQRRLRERPGILRDMTENAVHGSPMAPSYTPKEAGFGARHRRGFMIAAIVGFLLAMVGALETTEIPFLPRLAYWEILMLSGALIGLGVSEMVEKWGRLRSRQWAEMPLIATLIALPLTLMVIGTSSLFFNTRQPTFDAFATMFAITFTISMVMTALNYFIHWPGKVIPEVVAPPTQFAVENASPAKLSARLPLQYRQLEIIALEAEDHYLRVHFNDGGSTLILMRLSDAIAELPDALGAQTHRSWWVAKSAVGDLTKGDGRATLNLSNGVSAPVSRSFYKRLNDEGWFA</sequence>